<gene>
    <name evidence="2" type="ORF">SAMN05444266_104252</name>
</gene>
<sequence length="175" mass="19457">MRKIFPVLLIMGFAALFSGCSVKYSATGASIDANAKTVNVRFFENRAPLNNPTLGQRMTQKLRDKIQSQTKLVQVAETEPRADYEFRATITGYSFTNAAVTNVDQSARSKLTVTVNVVFIKRVEGTDKKGWTQSFSRSAEFSASQLASSVENTLLDNEIIPNITDDIFNRAFANW</sequence>
<feature type="signal peptide" evidence="1">
    <location>
        <begin position="1"/>
        <end position="23"/>
    </location>
</feature>
<dbReference type="Proteomes" id="UP000184420">
    <property type="component" value="Unassembled WGS sequence"/>
</dbReference>
<dbReference type="STRING" id="1419482.SAMN05444266_104252"/>
<feature type="chain" id="PRO_5012138765" evidence="1">
    <location>
        <begin position="24"/>
        <end position="175"/>
    </location>
</feature>
<dbReference type="AlphaFoldDB" id="A0A1M7CA56"/>
<evidence type="ECO:0000313" key="3">
    <source>
        <dbReference type="Proteomes" id="UP000184420"/>
    </source>
</evidence>
<dbReference type="Pfam" id="PF04390">
    <property type="entry name" value="LptE"/>
    <property type="match status" value="1"/>
</dbReference>
<keyword evidence="1" id="KW-0732">Signal</keyword>
<keyword evidence="3" id="KW-1185">Reference proteome</keyword>
<dbReference type="EMBL" id="FRBL01000004">
    <property type="protein sequence ID" value="SHL64070.1"/>
    <property type="molecule type" value="Genomic_DNA"/>
</dbReference>
<name>A0A1M7CA56_9BACT</name>
<dbReference type="GO" id="GO:0019867">
    <property type="term" value="C:outer membrane"/>
    <property type="evidence" value="ECO:0007669"/>
    <property type="project" value="InterPro"/>
</dbReference>
<reference evidence="2 3" key="1">
    <citation type="submission" date="2016-11" db="EMBL/GenBank/DDBJ databases">
        <authorList>
            <person name="Jaros S."/>
            <person name="Januszkiewicz K."/>
            <person name="Wedrychowicz H."/>
        </authorList>
    </citation>
    <scope>NUCLEOTIDE SEQUENCE [LARGE SCALE GENOMIC DNA]</scope>
    <source>
        <strain evidence="2 3">DSM 27406</strain>
    </source>
</reference>
<evidence type="ECO:0000256" key="1">
    <source>
        <dbReference type="SAM" id="SignalP"/>
    </source>
</evidence>
<dbReference type="GO" id="GO:0043165">
    <property type="term" value="P:Gram-negative-bacterium-type cell outer membrane assembly"/>
    <property type="evidence" value="ECO:0007669"/>
    <property type="project" value="InterPro"/>
</dbReference>
<dbReference type="InterPro" id="IPR007485">
    <property type="entry name" value="LPS_assembly_LptE"/>
</dbReference>
<organism evidence="2 3">
    <name type="scientific">Chitinophaga jiangningensis</name>
    <dbReference type="NCBI Taxonomy" id="1419482"/>
    <lineage>
        <taxon>Bacteria</taxon>
        <taxon>Pseudomonadati</taxon>
        <taxon>Bacteroidota</taxon>
        <taxon>Chitinophagia</taxon>
        <taxon>Chitinophagales</taxon>
        <taxon>Chitinophagaceae</taxon>
        <taxon>Chitinophaga</taxon>
    </lineage>
</organism>
<dbReference type="RefSeq" id="WP_073080886.1">
    <property type="nucleotide sequence ID" value="NZ_FRBL01000004.1"/>
</dbReference>
<dbReference type="PROSITE" id="PS51257">
    <property type="entry name" value="PROKAR_LIPOPROTEIN"/>
    <property type="match status" value="1"/>
</dbReference>
<accession>A0A1M7CA56</accession>
<dbReference type="OrthoDB" id="9790776at2"/>
<evidence type="ECO:0000313" key="2">
    <source>
        <dbReference type="EMBL" id="SHL64070.1"/>
    </source>
</evidence>
<proteinExistence type="predicted"/>
<protein>
    <submittedName>
        <fullName evidence="2">Lipopolysaccharide-assembly</fullName>
    </submittedName>
</protein>